<feature type="repeat" description="PPR" evidence="2">
    <location>
        <begin position="478"/>
        <end position="512"/>
    </location>
</feature>
<dbReference type="Proteomes" id="UP000653305">
    <property type="component" value="Unassembled WGS sequence"/>
</dbReference>
<dbReference type="Pfam" id="PF01535">
    <property type="entry name" value="PPR"/>
    <property type="match status" value="4"/>
</dbReference>
<dbReference type="GO" id="GO:0009451">
    <property type="term" value="P:RNA modification"/>
    <property type="evidence" value="ECO:0007669"/>
    <property type="project" value="InterPro"/>
</dbReference>
<organism evidence="3 4">
    <name type="scientific">Phtheirospermum japonicum</name>
    <dbReference type="NCBI Taxonomy" id="374723"/>
    <lineage>
        <taxon>Eukaryota</taxon>
        <taxon>Viridiplantae</taxon>
        <taxon>Streptophyta</taxon>
        <taxon>Embryophyta</taxon>
        <taxon>Tracheophyta</taxon>
        <taxon>Spermatophyta</taxon>
        <taxon>Magnoliopsida</taxon>
        <taxon>eudicotyledons</taxon>
        <taxon>Gunneridae</taxon>
        <taxon>Pentapetalae</taxon>
        <taxon>asterids</taxon>
        <taxon>lamiids</taxon>
        <taxon>Lamiales</taxon>
        <taxon>Orobanchaceae</taxon>
        <taxon>Orobanchaceae incertae sedis</taxon>
        <taxon>Phtheirospermum</taxon>
    </lineage>
</organism>
<dbReference type="InterPro" id="IPR002885">
    <property type="entry name" value="PPR_rpt"/>
</dbReference>
<dbReference type="Pfam" id="PF13041">
    <property type="entry name" value="PPR_2"/>
    <property type="match status" value="3"/>
</dbReference>
<dbReference type="PROSITE" id="PS51375">
    <property type="entry name" value="PPR"/>
    <property type="match status" value="5"/>
</dbReference>
<reference evidence="3" key="1">
    <citation type="submission" date="2020-07" db="EMBL/GenBank/DDBJ databases">
        <title>Ethylene signaling mediates host invasion by parasitic plants.</title>
        <authorList>
            <person name="Yoshida S."/>
        </authorList>
    </citation>
    <scope>NUCLEOTIDE SEQUENCE</scope>
    <source>
        <strain evidence="3">Okayama</strain>
    </source>
</reference>
<evidence type="ECO:0000313" key="3">
    <source>
        <dbReference type="EMBL" id="GFP88816.1"/>
    </source>
</evidence>
<feature type="repeat" description="PPR" evidence="2">
    <location>
        <begin position="175"/>
        <end position="209"/>
    </location>
</feature>
<dbReference type="EMBL" id="BMAC01000173">
    <property type="protein sequence ID" value="GFP88816.1"/>
    <property type="molecule type" value="Genomic_DNA"/>
</dbReference>
<keyword evidence="1" id="KW-0677">Repeat</keyword>
<dbReference type="Gene3D" id="1.25.40.10">
    <property type="entry name" value="Tetratricopeptide repeat domain"/>
    <property type="match status" value="6"/>
</dbReference>
<feature type="repeat" description="PPR" evidence="2">
    <location>
        <begin position="42"/>
        <end position="76"/>
    </location>
</feature>
<feature type="repeat" description="PPR" evidence="2">
    <location>
        <begin position="377"/>
        <end position="411"/>
    </location>
</feature>
<protein>
    <submittedName>
        <fullName evidence="3">Pentatricopeptide repeat-containing protein at4g39530</fullName>
    </submittedName>
</protein>
<dbReference type="Pfam" id="PF20431">
    <property type="entry name" value="E_motif"/>
    <property type="match status" value="1"/>
</dbReference>
<dbReference type="PANTHER" id="PTHR24015">
    <property type="entry name" value="OS07G0578800 PROTEIN-RELATED"/>
    <property type="match status" value="1"/>
</dbReference>
<dbReference type="PANTHER" id="PTHR24015:SF1885">
    <property type="entry name" value="PENTACOTRIPEPTIDE-REPEAT REGION OF PRORP DOMAIN-CONTAINING PROTEIN"/>
    <property type="match status" value="1"/>
</dbReference>
<evidence type="ECO:0000256" key="2">
    <source>
        <dbReference type="PROSITE-ProRule" id="PRU00708"/>
    </source>
</evidence>
<keyword evidence="4" id="KW-1185">Reference proteome</keyword>
<accession>A0A830BPR7</accession>
<dbReference type="OrthoDB" id="185373at2759"/>
<gene>
    <name evidence="3" type="ORF">PHJA_001025300</name>
</gene>
<dbReference type="NCBIfam" id="TIGR00756">
    <property type="entry name" value="PPR"/>
    <property type="match status" value="5"/>
</dbReference>
<name>A0A830BPR7_9LAMI</name>
<evidence type="ECO:0000256" key="1">
    <source>
        <dbReference type="ARBA" id="ARBA00022737"/>
    </source>
</evidence>
<evidence type="ECO:0000313" key="4">
    <source>
        <dbReference type="Proteomes" id="UP000653305"/>
    </source>
</evidence>
<sequence length="656" mass="72539">MPIETHYSMSLSRLIRSCADKKSILNGKAVHARVILSGSDQDVQTNNHLLTTYSKLGRIDYAQNLFDKMPERNLVTWTSLISAYSQMGLSKKALSCFRSLVLDETVSPNDYTFVAAISACAQASALRTGKEIHARIYRTQESVNSFVNNCLVNFYGKCKSLKSARLVFETMDEPNTVSCVSLLNGYMQSGENEKALSLFLKLMKMGIEINEFLYGSVLGCCASLENLEFGKQVHCLAVKRGVKMDHFAVTSLVNFYAKCGKLELASKALREADNPNVTAWTALIGGCVQIGKCLEAIGIFQEMLFAGLKPNEQTFASVLGAFGREKEIRGGTQLHCSIKKMGFESFTFVSNAVLDFYSKVNRLDDSLKTFYEMDVRDVVSWNSLISGCIGSGRYEVMTKSIHNMLSDGFAPDIYTYSSILSVCGDLPTVEWGKQTHCCVIKPGLDSNVVVGSALIDMYAKCGRLNDARKIFDVIPNKNLVSWNAMITGYAQHGFGTEALEIYEVMLRNGVKPNGITFIGVLSACGHVGALEEALSYFGSMSDDFGISPRSDHLACMVGLFARKGRLREAYDLIRSFGGEKNKVVWRCLLSGCVMNRDLDLGVRAAEEILSIDPNDVSARVMLSNIYADLDMWDEASEVREIMRGKAMKKETGYSWT</sequence>
<dbReference type="AlphaFoldDB" id="A0A830BPR7"/>
<dbReference type="InterPro" id="IPR046960">
    <property type="entry name" value="PPR_At4g14850-like_plant"/>
</dbReference>
<dbReference type="FunFam" id="1.25.40.10:FF:001093">
    <property type="entry name" value="Pentatricopeptide repeat-containing protein At2g34400"/>
    <property type="match status" value="1"/>
</dbReference>
<feature type="repeat" description="PPR" evidence="2">
    <location>
        <begin position="276"/>
        <end position="310"/>
    </location>
</feature>
<dbReference type="SUPFAM" id="SSF48452">
    <property type="entry name" value="TPR-like"/>
    <property type="match status" value="1"/>
</dbReference>
<dbReference type="GO" id="GO:0003723">
    <property type="term" value="F:RNA binding"/>
    <property type="evidence" value="ECO:0007669"/>
    <property type="project" value="InterPro"/>
</dbReference>
<dbReference type="InterPro" id="IPR011990">
    <property type="entry name" value="TPR-like_helical_dom_sf"/>
</dbReference>
<dbReference type="FunFam" id="1.25.40.10:FF:000196">
    <property type="entry name" value="Pentatricopeptide repeat-containing protein At4g14850"/>
    <property type="match status" value="1"/>
</dbReference>
<comment type="caution">
    <text evidence="3">The sequence shown here is derived from an EMBL/GenBank/DDBJ whole genome shotgun (WGS) entry which is preliminary data.</text>
</comment>
<dbReference type="InterPro" id="IPR046848">
    <property type="entry name" value="E_motif"/>
</dbReference>
<proteinExistence type="predicted"/>